<dbReference type="GO" id="GO:0016020">
    <property type="term" value="C:membrane"/>
    <property type="evidence" value="ECO:0007669"/>
    <property type="project" value="TreeGrafter"/>
</dbReference>
<dbReference type="GO" id="GO:0004467">
    <property type="term" value="F:long-chain fatty acid-CoA ligase activity"/>
    <property type="evidence" value="ECO:0007669"/>
    <property type="project" value="UniProtKB-EC"/>
</dbReference>
<dbReference type="SUPFAM" id="SSF56801">
    <property type="entry name" value="Acetyl-CoA synthetase-like"/>
    <property type="match status" value="1"/>
</dbReference>
<keyword evidence="7" id="KW-1185">Reference proteome</keyword>
<dbReference type="Pfam" id="PF00501">
    <property type="entry name" value="AMP-binding"/>
    <property type="match status" value="1"/>
</dbReference>
<keyword evidence="2" id="KW-0443">Lipid metabolism</keyword>
<reference evidence="6" key="1">
    <citation type="submission" date="2021-02" db="EMBL/GenBank/DDBJ databases">
        <authorList>
            <person name="Nowell W R."/>
        </authorList>
    </citation>
    <scope>NUCLEOTIDE SEQUENCE</scope>
</reference>
<comment type="caution">
    <text evidence="6">The sequence shown here is derived from an EMBL/GenBank/DDBJ whole genome shotgun (WGS) entry which is preliminary data.</text>
</comment>
<dbReference type="InterPro" id="IPR020845">
    <property type="entry name" value="AMP-binding_CS"/>
</dbReference>
<keyword evidence="1" id="KW-0436">Ligase</keyword>
<sequence length="683" mass="77235">MLPSFSKSNGAYAALAAGAVVGAYAYKSRLQRKYDDGIDLKNQTVEIDSVEHIRRCTFYKDIDIFSFYKIISPTVQTLGDIFYYGYSASNNGPCVAFLDPANKTEPLNWISYSMALERIRLIGSHLGTDAKLTPTQSKVAIISVNRPEYVFVEHACYMYGFIVVGLYTTYDSSTILSILDKTQAEVFVVDNLDRIDSFKNQLLEKNYIKEILVMDDVSSKSNEKIKNIPTILKTMQQSDVRPRPKIDPESIATFILTSGTTGEPKIAMLSHTNFLATVKGSIERRQRANIAIPSVTRHCSFLPMVHIYERLNLLRSFLHGTQVVFCPIPEKLFEYYSIVRPTGIAMVPRVLNKIYDTIMTEVGKSKIKCFLISCALYYDQPTLFSRFIFRKVKNLFGGQAISMGTGSAPITPEVLHFFRIALDIPIIEGYGQTESTAAGTSTHIGDISCGTVGSPGAAVEIKLIDIPGTNYRSNNNQGEICMRGPTIFKGYYGDEEKTRQTIDEGGWLHTGDVGEWTSNGALRIIDRTKHIFKLNQGEYIAPERLEDVYIRSRWVAQIFVDGISTESTVIAITIPDQKYVRSQFQTTNPNLSFEDLCKDEKLKEIILADLKRLAKEYKFKYYETISNIYLHPEAFSKENHFVTSTLKTRRTAVRHHFQHIIQSLYQPIDKITKPINVEEQSKL</sequence>
<dbReference type="EC" id="6.2.1.3" evidence="3"/>
<evidence type="ECO:0000313" key="7">
    <source>
        <dbReference type="Proteomes" id="UP000663870"/>
    </source>
</evidence>
<dbReference type="InterPro" id="IPR000873">
    <property type="entry name" value="AMP-dep_synth/lig_dom"/>
</dbReference>
<evidence type="ECO:0000259" key="4">
    <source>
        <dbReference type="Pfam" id="PF00501"/>
    </source>
</evidence>
<dbReference type="PROSITE" id="PS00455">
    <property type="entry name" value="AMP_BINDING"/>
    <property type="match status" value="1"/>
</dbReference>
<evidence type="ECO:0000313" key="6">
    <source>
        <dbReference type="EMBL" id="CAF1334534.1"/>
    </source>
</evidence>
<evidence type="ECO:0000256" key="2">
    <source>
        <dbReference type="ARBA" id="ARBA00022832"/>
    </source>
</evidence>
<dbReference type="AlphaFoldDB" id="A0A815G6R4"/>
<keyword evidence="2" id="KW-0276">Fatty acid metabolism</keyword>
<gene>
    <name evidence="6" type="ORF">JXQ802_LOCUS31242</name>
    <name evidence="5" type="ORF">PYM288_LOCUS20577</name>
</gene>
<name>A0A815G6R4_9BILA</name>
<dbReference type="Proteomes" id="UP000663870">
    <property type="component" value="Unassembled WGS sequence"/>
</dbReference>
<dbReference type="InterPro" id="IPR042099">
    <property type="entry name" value="ANL_N_sf"/>
</dbReference>
<evidence type="ECO:0000256" key="3">
    <source>
        <dbReference type="ARBA" id="ARBA00026121"/>
    </source>
</evidence>
<protein>
    <recommendedName>
        <fullName evidence="3">long-chain-fatty-acid--CoA ligase</fullName>
        <ecNumber evidence="3">6.2.1.3</ecNumber>
    </recommendedName>
</protein>
<accession>A0A815G6R4</accession>
<evidence type="ECO:0000313" key="5">
    <source>
        <dbReference type="EMBL" id="CAF1118608.1"/>
    </source>
</evidence>
<dbReference type="Gene3D" id="3.40.50.12780">
    <property type="entry name" value="N-terminal domain of ligase-like"/>
    <property type="match status" value="1"/>
</dbReference>
<dbReference type="PANTHER" id="PTHR43272">
    <property type="entry name" value="LONG-CHAIN-FATTY-ACID--COA LIGASE"/>
    <property type="match status" value="1"/>
</dbReference>
<evidence type="ECO:0000256" key="1">
    <source>
        <dbReference type="ARBA" id="ARBA00022598"/>
    </source>
</evidence>
<dbReference type="EMBL" id="CAJNOH010000758">
    <property type="protein sequence ID" value="CAF1118608.1"/>
    <property type="molecule type" value="Genomic_DNA"/>
</dbReference>
<dbReference type="GO" id="GO:0005783">
    <property type="term" value="C:endoplasmic reticulum"/>
    <property type="evidence" value="ECO:0007669"/>
    <property type="project" value="TreeGrafter"/>
</dbReference>
<dbReference type="EMBL" id="CAJNOL010001310">
    <property type="protein sequence ID" value="CAF1334534.1"/>
    <property type="molecule type" value="Genomic_DNA"/>
</dbReference>
<proteinExistence type="predicted"/>
<organism evidence="6 7">
    <name type="scientific">Rotaria sordida</name>
    <dbReference type="NCBI Taxonomy" id="392033"/>
    <lineage>
        <taxon>Eukaryota</taxon>
        <taxon>Metazoa</taxon>
        <taxon>Spiralia</taxon>
        <taxon>Gnathifera</taxon>
        <taxon>Rotifera</taxon>
        <taxon>Eurotatoria</taxon>
        <taxon>Bdelloidea</taxon>
        <taxon>Philodinida</taxon>
        <taxon>Philodinidae</taxon>
        <taxon>Rotaria</taxon>
    </lineage>
</organism>
<dbReference type="Proteomes" id="UP000663854">
    <property type="component" value="Unassembled WGS sequence"/>
</dbReference>
<dbReference type="PANTHER" id="PTHR43272:SF107">
    <property type="entry name" value="LONG-CHAIN-FATTY-ACID--COA LIGASE 5"/>
    <property type="match status" value="1"/>
</dbReference>
<feature type="domain" description="AMP-dependent synthetase/ligase" evidence="4">
    <location>
        <begin position="106"/>
        <end position="492"/>
    </location>
</feature>